<dbReference type="GO" id="GO:0005657">
    <property type="term" value="C:replication fork"/>
    <property type="evidence" value="ECO:0007669"/>
    <property type="project" value="TreeGrafter"/>
</dbReference>
<dbReference type="EMBL" id="HBFR01007141">
    <property type="protein sequence ID" value="CAD8877962.1"/>
    <property type="molecule type" value="Transcribed_RNA"/>
</dbReference>
<dbReference type="GO" id="GO:0007131">
    <property type="term" value="P:reciprocal meiotic recombination"/>
    <property type="evidence" value="ECO:0007669"/>
    <property type="project" value="TreeGrafter"/>
</dbReference>
<dbReference type="InterPro" id="IPR027417">
    <property type="entry name" value="P-loop_NTPase"/>
</dbReference>
<dbReference type="InterPro" id="IPR051988">
    <property type="entry name" value="HRR_RAD51_Paralog"/>
</dbReference>
<gene>
    <name evidence="3" type="ORF">CHYS00102_LOCUS5146</name>
</gene>
<evidence type="ECO:0000313" key="3">
    <source>
        <dbReference type="EMBL" id="CAD8877962.1"/>
    </source>
</evidence>
<evidence type="ECO:0008006" key="4">
    <source>
        <dbReference type="Google" id="ProtNLM"/>
    </source>
</evidence>
<sequence length="426" mass="46299">MVTLQDLPLTPSLLRRLTTHPTHVISAEDFRSSPPPPPMLTVHSFLSRHPRQVADHIASHRPRGRKRRRLPDLSEWTERICALRARIANELLCVMKAEECGLSNARDEPRGVLENPAPSTVIIPSAVTGEDFVSRFHPTVAVSSGGSSLDDLIIRSIGPPLPLLPGDSAPVGLPPGTVLELCGQSSTGKTQLVLSFAAHAVSSSVDGWSVFIIRSPDGMEGFIKRLGRMVRGAAASGGAGGTDENSSMLMDRLSKISIHSVSTAHEILPMIYDVWRRRTDDVVQKRLLLFDGLHVLLTPPLLSEGHSGLALVKDVALAIRRTAICHQFAVVVTNGVGRGDGNVVRPALGRGWASVADVRLVLEDPIREERRETRNPATMMRTLRARALRMEGRRQQNNCDEVAYFQIGKEGISDVDGDGQIIGESS</sequence>
<reference evidence="3" key="1">
    <citation type="submission" date="2021-01" db="EMBL/GenBank/DDBJ databases">
        <authorList>
            <person name="Corre E."/>
            <person name="Pelletier E."/>
            <person name="Niang G."/>
            <person name="Scheremetjew M."/>
            <person name="Finn R."/>
            <person name="Kale V."/>
            <person name="Holt S."/>
            <person name="Cochrane G."/>
            <person name="Meng A."/>
            <person name="Brown T."/>
            <person name="Cohen L."/>
        </authorList>
    </citation>
    <scope>NUCLEOTIDE SEQUENCE</scope>
    <source>
        <strain evidence="3">308</strain>
    </source>
</reference>
<evidence type="ECO:0000256" key="1">
    <source>
        <dbReference type="ARBA" id="ARBA00004123"/>
    </source>
</evidence>
<dbReference type="GO" id="GO:0008094">
    <property type="term" value="F:ATP-dependent activity, acting on DNA"/>
    <property type="evidence" value="ECO:0007669"/>
    <property type="project" value="TreeGrafter"/>
</dbReference>
<dbReference type="GO" id="GO:0005815">
    <property type="term" value="C:microtubule organizing center"/>
    <property type="evidence" value="ECO:0007669"/>
    <property type="project" value="TreeGrafter"/>
</dbReference>
<protein>
    <recommendedName>
        <fullName evidence="4">RecA family profile 1 domain-containing protein</fullName>
    </recommendedName>
</protein>
<dbReference type="GO" id="GO:0000724">
    <property type="term" value="P:double-strand break repair via homologous recombination"/>
    <property type="evidence" value="ECO:0007669"/>
    <property type="project" value="TreeGrafter"/>
</dbReference>
<dbReference type="GO" id="GO:0033063">
    <property type="term" value="C:Rad51B-Rad51C-Rad51D-XRCC2 complex"/>
    <property type="evidence" value="ECO:0007669"/>
    <property type="project" value="TreeGrafter"/>
</dbReference>
<dbReference type="GO" id="GO:0003697">
    <property type="term" value="F:single-stranded DNA binding"/>
    <property type="evidence" value="ECO:0007669"/>
    <property type="project" value="TreeGrafter"/>
</dbReference>
<organism evidence="3">
    <name type="scientific">Corethron hystrix</name>
    <dbReference type="NCBI Taxonomy" id="216773"/>
    <lineage>
        <taxon>Eukaryota</taxon>
        <taxon>Sar</taxon>
        <taxon>Stramenopiles</taxon>
        <taxon>Ochrophyta</taxon>
        <taxon>Bacillariophyta</taxon>
        <taxon>Coscinodiscophyceae</taxon>
        <taxon>Corethrophycidae</taxon>
        <taxon>Corethrales</taxon>
        <taxon>Corethraceae</taxon>
        <taxon>Corethron</taxon>
    </lineage>
</organism>
<dbReference type="SUPFAM" id="SSF52540">
    <property type="entry name" value="P-loop containing nucleoside triphosphate hydrolases"/>
    <property type="match status" value="1"/>
</dbReference>
<dbReference type="GO" id="GO:0042148">
    <property type="term" value="P:DNA strand invasion"/>
    <property type="evidence" value="ECO:0007669"/>
    <property type="project" value="TreeGrafter"/>
</dbReference>
<dbReference type="GO" id="GO:0000723">
    <property type="term" value="P:telomere maintenance"/>
    <property type="evidence" value="ECO:0007669"/>
    <property type="project" value="TreeGrafter"/>
</dbReference>
<keyword evidence="2" id="KW-0539">Nucleus</keyword>
<accession>A0A7S1B8A7</accession>
<dbReference type="AlphaFoldDB" id="A0A7S1B8A7"/>
<dbReference type="PANTHER" id="PTHR46457">
    <property type="entry name" value="DNA REPAIR PROTEIN RAD51 HOMOLOG 4"/>
    <property type="match status" value="1"/>
</dbReference>
<evidence type="ECO:0000256" key="2">
    <source>
        <dbReference type="ARBA" id="ARBA00023242"/>
    </source>
</evidence>
<dbReference type="Gene3D" id="3.40.50.300">
    <property type="entry name" value="P-loop containing nucleotide triphosphate hydrolases"/>
    <property type="match status" value="1"/>
</dbReference>
<dbReference type="GO" id="GO:0000400">
    <property type="term" value="F:four-way junction DNA binding"/>
    <property type="evidence" value="ECO:0007669"/>
    <property type="project" value="TreeGrafter"/>
</dbReference>
<name>A0A7S1B8A7_9STRA</name>
<proteinExistence type="predicted"/>
<comment type="subcellular location">
    <subcellularLocation>
        <location evidence="1">Nucleus</location>
    </subcellularLocation>
</comment>
<dbReference type="PANTHER" id="PTHR46457:SF1">
    <property type="entry name" value="DNA REPAIR PROTEIN RAD51 HOMOLOG 4"/>
    <property type="match status" value="1"/>
</dbReference>